<dbReference type="Proteomes" id="UP001295423">
    <property type="component" value="Unassembled WGS sequence"/>
</dbReference>
<evidence type="ECO:0000313" key="2">
    <source>
        <dbReference type="Proteomes" id="UP001295423"/>
    </source>
</evidence>
<proteinExistence type="predicted"/>
<dbReference type="AlphaFoldDB" id="A0AAD2G036"/>
<comment type="caution">
    <text evidence="1">The sequence shown here is derived from an EMBL/GenBank/DDBJ whole genome shotgun (WGS) entry which is preliminary data.</text>
</comment>
<organism evidence="1 2">
    <name type="scientific">Cylindrotheca closterium</name>
    <dbReference type="NCBI Taxonomy" id="2856"/>
    <lineage>
        <taxon>Eukaryota</taxon>
        <taxon>Sar</taxon>
        <taxon>Stramenopiles</taxon>
        <taxon>Ochrophyta</taxon>
        <taxon>Bacillariophyta</taxon>
        <taxon>Bacillariophyceae</taxon>
        <taxon>Bacillariophycidae</taxon>
        <taxon>Bacillariales</taxon>
        <taxon>Bacillariaceae</taxon>
        <taxon>Cylindrotheca</taxon>
    </lineage>
</organism>
<reference evidence="1" key="1">
    <citation type="submission" date="2023-08" db="EMBL/GenBank/DDBJ databases">
        <authorList>
            <person name="Audoor S."/>
            <person name="Bilcke G."/>
        </authorList>
    </citation>
    <scope>NUCLEOTIDE SEQUENCE</scope>
</reference>
<keyword evidence="2" id="KW-1185">Reference proteome</keyword>
<dbReference type="EMBL" id="CAKOGP040001972">
    <property type="protein sequence ID" value="CAJ1958347.1"/>
    <property type="molecule type" value="Genomic_DNA"/>
</dbReference>
<name>A0AAD2G036_9STRA</name>
<gene>
    <name evidence="1" type="ORF">CYCCA115_LOCUS17144</name>
</gene>
<accession>A0AAD2G036</accession>
<evidence type="ECO:0000313" key="1">
    <source>
        <dbReference type="EMBL" id="CAJ1958347.1"/>
    </source>
</evidence>
<sequence>MSEEFGKRARKEMLLLAPSAYASDVGKESATLVDFMIDVLQLQKRSIWEDLNTENKAKRIFWQAIISCLEHSTTYTALTKAMPGCKYSLYQIAIDEKRRNKNKWNDLMNFLSKGKYMFPEQEDDEAATTMLIFIKSTNFGTMLPELRQEVTKESFAKLKLIDYYINRIIDWLTKTIMMYYVWGARNTRQNNKNNDDPFIKNILEHRVGSIIFEVLAKWGLVIQGKQPALCIEQQPISEYPNSVESNLFGYVKRATLLMESGRYQFDHNLDSIQVGPKFGTPQSVLQNTKIKNIMGCLQKVVDEQYTPKTVLVIGMITLAIPPFPFHAAKDMLSEAIHNSKLEEEELCDWARLSKLQETPNVHVFTISFEECRNKHYYGFHPHLHKRLDTQDTGTTLVAAARAMLEEYGLDGFDQICIDYFNPQKKYVVGPQCSVSKLAELLKPDGAMYIPFEGSCLEFRDAHGPFEETSLKIEPFQLDTEHLLWNAAQAVPPCFLECRDTSLIIEPHFKICRANSRLEDCFNSEILKWATDHQMHVETRARHKRQCSNSSPDFELQIADEGKKAKTKNHMTVGAKNTYPKERKTANSDWTKTDAKLVVQTVPHFFKDTLLLVIAHGGFWKPRPGLIQGVVHALEQAAKDDTKLSWKGIAKTAEEVTFSNNHGLPIQSRSQLCGRYFMFFSADQKKHDPGAQLPDDWKTLGKNLIDNATMSLIDELALHAAQVIYEDLAKIPWQNLIAVFLVHPGIVETNKAYHQRLHYDRPRPQEGRTFYIHVPLTTDGMMLRILPSVAQKGSGKQSEFVFVPFGCALAIPVNLAHAGVYSKPGSDIINRRLHIVVTERATQSLFTQSEQLDCVGLDDECLPKKTFENAMEPTSEQKEFADMYLMLYRPMLQKALQHPCRLR</sequence>
<protein>
    <submittedName>
        <fullName evidence="1">Uncharacterized protein</fullName>
    </submittedName>
</protein>